<accession>A0A431U9A7</accession>
<comment type="caution">
    <text evidence="2">The sequence shown here is derived from an EMBL/GenBank/DDBJ whole genome shotgun (WGS) entry which is preliminary data.</text>
</comment>
<dbReference type="Pfam" id="PF13648">
    <property type="entry name" value="Lipocalin_4"/>
    <property type="match status" value="1"/>
</dbReference>
<dbReference type="InterPro" id="IPR024311">
    <property type="entry name" value="Lipocalin-like"/>
</dbReference>
<sequence length="149" mass="16339">MNRALLFSLAALPLFVACKKDDPKTKTELLTDKNWQLKAATSDPGLPVNGTTVTDYYGQLPACAKDDIERFEKPNVYKFDEGSNRCANSPQTTVGSWVFSSDESKITITDASGSQTADILELSENTMKLKFQIPGGNVTYNITATYSKL</sequence>
<keyword evidence="3" id="KW-1185">Reference proteome</keyword>
<dbReference type="AlphaFoldDB" id="A0A431U9A7"/>
<dbReference type="RefSeq" id="WP_126691586.1">
    <property type="nucleotide sequence ID" value="NZ_RXOF01000001.1"/>
</dbReference>
<dbReference type="OrthoDB" id="882093at2"/>
<dbReference type="Proteomes" id="UP000282184">
    <property type="component" value="Unassembled WGS sequence"/>
</dbReference>
<gene>
    <name evidence="2" type="ORF">EJV47_02685</name>
</gene>
<feature type="domain" description="Lipocalin-like" evidence="1">
    <location>
        <begin position="34"/>
        <end position="129"/>
    </location>
</feature>
<evidence type="ECO:0000313" key="3">
    <source>
        <dbReference type="Proteomes" id="UP000282184"/>
    </source>
</evidence>
<evidence type="ECO:0000259" key="1">
    <source>
        <dbReference type="Pfam" id="PF13648"/>
    </source>
</evidence>
<evidence type="ECO:0000313" key="2">
    <source>
        <dbReference type="EMBL" id="RTQ53660.1"/>
    </source>
</evidence>
<protein>
    <recommendedName>
        <fullName evidence="1">Lipocalin-like domain-containing protein</fullName>
    </recommendedName>
</protein>
<organism evidence="2 3">
    <name type="scientific">Hymenobacter gummosus</name>
    <dbReference type="NCBI Taxonomy" id="1776032"/>
    <lineage>
        <taxon>Bacteria</taxon>
        <taxon>Pseudomonadati</taxon>
        <taxon>Bacteroidota</taxon>
        <taxon>Cytophagia</taxon>
        <taxon>Cytophagales</taxon>
        <taxon>Hymenobacteraceae</taxon>
        <taxon>Hymenobacter</taxon>
    </lineage>
</organism>
<name>A0A431U9A7_9BACT</name>
<reference evidence="2 3" key="1">
    <citation type="submission" date="2018-12" db="EMBL/GenBank/DDBJ databases">
        <title>Hymenobacter gummosus sp. nov., isolated from a spring.</title>
        <authorList>
            <person name="Nie L."/>
        </authorList>
    </citation>
    <scope>NUCLEOTIDE SEQUENCE [LARGE SCALE GENOMIC DNA]</scope>
    <source>
        <strain evidence="2 3">KCTC 52166</strain>
    </source>
</reference>
<proteinExistence type="predicted"/>
<dbReference type="EMBL" id="RXOF01000001">
    <property type="protein sequence ID" value="RTQ53660.1"/>
    <property type="molecule type" value="Genomic_DNA"/>
</dbReference>
<dbReference type="PROSITE" id="PS51257">
    <property type="entry name" value="PROKAR_LIPOPROTEIN"/>
    <property type="match status" value="1"/>
</dbReference>